<gene>
    <name evidence="2" type="ORF">PR048_017373</name>
</gene>
<accession>A0ABQ9H9I8</accession>
<evidence type="ECO:0000256" key="1">
    <source>
        <dbReference type="SAM" id="MobiDB-lite"/>
    </source>
</evidence>
<evidence type="ECO:0000313" key="3">
    <source>
        <dbReference type="Proteomes" id="UP001159363"/>
    </source>
</evidence>
<feature type="compositionally biased region" description="Basic and acidic residues" evidence="1">
    <location>
        <begin position="303"/>
        <end position="315"/>
    </location>
</feature>
<sequence length="355" mass="39317">MAHLLYVAVSSYYTFAASQRETRKIAPDRVITSAVKVGQLAPDLVQEILLQVRSPDYESERDLYFRVSKENKYHVSSAQRGSGSSLYPATPTADVQYEGFVVTKDAGGGMSGLLSCRRCGPYLATPRQSIDQFVVPCPPPSPRTVPVWKTVPQIPPGHLVIPGDQGVPLKEQGLGERRVIEQPLRRILSANDGYYRVCARYFCLAAVETTIASPDSCKADPAFLKSTFASVGRQSNAESNPVIEVRPHTGSCIRSYLELSSAFEADRRRSNKGDIALHIKYAIAANRKALNRRATRMERRWNARAGKREYPEKTHRQAASSSTIPTCENLGVTRSGIEPGLSWETRRLTARPRGH</sequence>
<comment type="caution">
    <text evidence="2">The sequence shown here is derived from an EMBL/GenBank/DDBJ whole genome shotgun (WGS) entry which is preliminary data.</text>
</comment>
<proteinExistence type="predicted"/>
<feature type="region of interest" description="Disordered" evidence="1">
    <location>
        <begin position="303"/>
        <end position="322"/>
    </location>
</feature>
<name>A0ABQ9H9I8_9NEOP</name>
<protein>
    <submittedName>
        <fullName evidence="2">Uncharacterized protein</fullName>
    </submittedName>
</protein>
<dbReference type="EMBL" id="JARBHB010000006">
    <property type="protein sequence ID" value="KAJ8880900.1"/>
    <property type="molecule type" value="Genomic_DNA"/>
</dbReference>
<dbReference type="Proteomes" id="UP001159363">
    <property type="component" value="Chromosome 5"/>
</dbReference>
<evidence type="ECO:0000313" key="2">
    <source>
        <dbReference type="EMBL" id="KAJ8880900.1"/>
    </source>
</evidence>
<keyword evidence="3" id="KW-1185">Reference proteome</keyword>
<organism evidence="2 3">
    <name type="scientific">Dryococelus australis</name>
    <dbReference type="NCBI Taxonomy" id="614101"/>
    <lineage>
        <taxon>Eukaryota</taxon>
        <taxon>Metazoa</taxon>
        <taxon>Ecdysozoa</taxon>
        <taxon>Arthropoda</taxon>
        <taxon>Hexapoda</taxon>
        <taxon>Insecta</taxon>
        <taxon>Pterygota</taxon>
        <taxon>Neoptera</taxon>
        <taxon>Polyneoptera</taxon>
        <taxon>Phasmatodea</taxon>
        <taxon>Verophasmatodea</taxon>
        <taxon>Anareolatae</taxon>
        <taxon>Phasmatidae</taxon>
        <taxon>Eurycanthinae</taxon>
        <taxon>Dryococelus</taxon>
    </lineage>
</organism>
<reference evidence="2 3" key="1">
    <citation type="submission" date="2023-02" db="EMBL/GenBank/DDBJ databases">
        <title>LHISI_Scaffold_Assembly.</title>
        <authorList>
            <person name="Stuart O.P."/>
            <person name="Cleave R."/>
            <person name="Magrath M.J.L."/>
            <person name="Mikheyev A.S."/>
        </authorList>
    </citation>
    <scope>NUCLEOTIDE SEQUENCE [LARGE SCALE GENOMIC DNA]</scope>
    <source>
        <strain evidence="2">Daus_M_001</strain>
        <tissue evidence="2">Leg muscle</tissue>
    </source>
</reference>